<organism evidence="1 2">
    <name type="scientific">Dermacentor silvarum</name>
    <name type="common">Tick</name>
    <dbReference type="NCBI Taxonomy" id="543639"/>
    <lineage>
        <taxon>Eukaryota</taxon>
        <taxon>Metazoa</taxon>
        <taxon>Ecdysozoa</taxon>
        <taxon>Arthropoda</taxon>
        <taxon>Chelicerata</taxon>
        <taxon>Arachnida</taxon>
        <taxon>Acari</taxon>
        <taxon>Parasitiformes</taxon>
        <taxon>Ixodida</taxon>
        <taxon>Ixodoidea</taxon>
        <taxon>Ixodidae</taxon>
        <taxon>Rhipicephalinae</taxon>
        <taxon>Dermacentor</taxon>
    </lineage>
</organism>
<dbReference type="EMBL" id="CM023473">
    <property type="protein sequence ID" value="KAH7953747.1"/>
    <property type="molecule type" value="Genomic_DNA"/>
</dbReference>
<comment type="caution">
    <text evidence="1">The sequence shown here is derived from an EMBL/GenBank/DDBJ whole genome shotgun (WGS) entry which is preliminary data.</text>
</comment>
<evidence type="ECO:0000313" key="1">
    <source>
        <dbReference type="EMBL" id="KAH7953747.1"/>
    </source>
</evidence>
<dbReference type="Proteomes" id="UP000821865">
    <property type="component" value="Chromosome 4"/>
</dbReference>
<keyword evidence="2" id="KW-1185">Reference proteome</keyword>
<evidence type="ECO:0000313" key="2">
    <source>
        <dbReference type="Proteomes" id="UP000821865"/>
    </source>
</evidence>
<sequence>MRWDAITINQHNVLRLTKRRGHCIQFLKSRLAPCVEYQNGRVYGGPQIMRESITRFTVQALGCRTTHKNLDVVDQCDTLLVALKPNVVPAVLEEVAPAVQQRHLVVSLAMGVTLGDIQQRLPSGTRVVRVMPNTPCLVRQGASVFARGVTATADDADLVSRLLASVGHCEEVPESLMDVATGLSGSGPAYVFVTIEALADGAVRQGMPRDLSYRLAANTVLGAAKMVLSTGRHPGSLKDDVSSPAGTTCEGLWVLEKAGFRAALIEAVAAATARAARGRH</sequence>
<gene>
    <name evidence="1" type="ORF">HPB49_011821</name>
</gene>
<name>A0ACB8CX81_DERSI</name>
<protein>
    <submittedName>
        <fullName evidence="1">Uncharacterized protein</fullName>
    </submittedName>
</protein>
<accession>A0ACB8CX81</accession>
<proteinExistence type="predicted"/>
<reference evidence="1" key="1">
    <citation type="submission" date="2020-05" db="EMBL/GenBank/DDBJ databases">
        <title>Large-scale comparative analyses of tick genomes elucidate their genetic diversity and vector capacities.</title>
        <authorList>
            <person name="Jia N."/>
            <person name="Wang J."/>
            <person name="Shi W."/>
            <person name="Du L."/>
            <person name="Sun Y."/>
            <person name="Zhan W."/>
            <person name="Jiang J."/>
            <person name="Wang Q."/>
            <person name="Zhang B."/>
            <person name="Ji P."/>
            <person name="Sakyi L.B."/>
            <person name="Cui X."/>
            <person name="Yuan T."/>
            <person name="Jiang B."/>
            <person name="Yang W."/>
            <person name="Lam T.T.-Y."/>
            <person name="Chang Q."/>
            <person name="Ding S."/>
            <person name="Wang X."/>
            <person name="Zhu J."/>
            <person name="Ruan X."/>
            <person name="Zhao L."/>
            <person name="Wei J."/>
            <person name="Que T."/>
            <person name="Du C."/>
            <person name="Cheng J."/>
            <person name="Dai P."/>
            <person name="Han X."/>
            <person name="Huang E."/>
            <person name="Gao Y."/>
            <person name="Liu J."/>
            <person name="Shao H."/>
            <person name="Ye R."/>
            <person name="Li L."/>
            <person name="Wei W."/>
            <person name="Wang X."/>
            <person name="Wang C."/>
            <person name="Yang T."/>
            <person name="Huo Q."/>
            <person name="Li W."/>
            <person name="Guo W."/>
            <person name="Chen H."/>
            <person name="Zhou L."/>
            <person name="Ni X."/>
            <person name="Tian J."/>
            <person name="Zhou Y."/>
            <person name="Sheng Y."/>
            <person name="Liu T."/>
            <person name="Pan Y."/>
            <person name="Xia L."/>
            <person name="Li J."/>
            <person name="Zhao F."/>
            <person name="Cao W."/>
        </authorList>
    </citation>
    <scope>NUCLEOTIDE SEQUENCE</scope>
    <source>
        <strain evidence="1">Dsil-2018</strain>
    </source>
</reference>